<dbReference type="OrthoDB" id="937979at2"/>
<accession>A0A1X7IQM4</accession>
<protein>
    <submittedName>
        <fullName evidence="2">Uncharacterized protein</fullName>
    </submittedName>
</protein>
<evidence type="ECO:0000256" key="1">
    <source>
        <dbReference type="SAM" id="Phobius"/>
    </source>
</evidence>
<sequence>MSETNYFRLIEAYFEGVITPAEKAMLDAKIESDPLVKAEFDLQQHIVKGISNARKLELKSRLAAIDLPINTGILAGSGVKWLAGTIAGVTLFGSILYWTLISFENNIKPIDIKISQEVSFTTTPLNSFPELLGEKNEIIAFNKTKSSPSEPTAVKKQTNSELIEKDATAKVQPQALMSYDDEQLFKNQNDGQLENIASRDIAHNRADKTEIEFFEALEKEGNYHYRYYNSKLYLYGDFKQMPYQIIELNDKGKKQLFLSHNNEVYAIKDNTTQLTELSKLQDEMLKMEIQLIVED</sequence>
<keyword evidence="1" id="KW-0812">Transmembrane</keyword>
<keyword evidence="3" id="KW-1185">Reference proteome</keyword>
<keyword evidence="1" id="KW-1133">Transmembrane helix</keyword>
<keyword evidence="1" id="KW-0472">Membrane</keyword>
<gene>
    <name evidence="2" type="ORF">SAMN05661096_00935</name>
</gene>
<dbReference type="AlphaFoldDB" id="A0A1X7IQM4"/>
<evidence type="ECO:0000313" key="2">
    <source>
        <dbReference type="EMBL" id="SMG17252.1"/>
    </source>
</evidence>
<feature type="transmembrane region" description="Helical" evidence="1">
    <location>
        <begin position="81"/>
        <end position="100"/>
    </location>
</feature>
<evidence type="ECO:0000313" key="3">
    <source>
        <dbReference type="Proteomes" id="UP000193804"/>
    </source>
</evidence>
<dbReference type="RefSeq" id="WP_085515892.1">
    <property type="nucleotide sequence ID" value="NZ_FXAW01000001.1"/>
</dbReference>
<dbReference type="EMBL" id="FXAW01000001">
    <property type="protein sequence ID" value="SMG17252.1"/>
    <property type="molecule type" value="Genomic_DNA"/>
</dbReference>
<name>A0A1X7IQM4_9BACT</name>
<dbReference type="STRING" id="1028.SAMN05661096_00935"/>
<dbReference type="Proteomes" id="UP000193804">
    <property type="component" value="Unassembled WGS sequence"/>
</dbReference>
<organism evidence="2 3">
    <name type="scientific">Marivirga sericea</name>
    <dbReference type="NCBI Taxonomy" id="1028"/>
    <lineage>
        <taxon>Bacteria</taxon>
        <taxon>Pseudomonadati</taxon>
        <taxon>Bacteroidota</taxon>
        <taxon>Cytophagia</taxon>
        <taxon>Cytophagales</taxon>
        <taxon>Marivirgaceae</taxon>
        <taxon>Marivirga</taxon>
    </lineage>
</organism>
<reference evidence="3" key="1">
    <citation type="submission" date="2017-04" db="EMBL/GenBank/DDBJ databases">
        <authorList>
            <person name="Varghese N."/>
            <person name="Submissions S."/>
        </authorList>
    </citation>
    <scope>NUCLEOTIDE SEQUENCE [LARGE SCALE GENOMIC DNA]</scope>
    <source>
        <strain evidence="3">DSM 4125</strain>
    </source>
</reference>
<proteinExistence type="predicted"/>